<comment type="caution">
    <text evidence="1">The sequence shown here is derived from an EMBL/GenBank/DDBJ whole genome shotgun (WGS) entry which is preliminary data.</text>
</comment>
<dbReference type="EMBL" id="PKHU01000022">
    <property type="protein sequence ID" value="PKZ28604.1"/>
    <property type="molecule type" value="Genomic_DNA"/>
</dbReference>
<evidence type="ECO:0000313" key="2">
    <source>
        <dbReference type="Proteomes" id="UP000234639"/>
    </source>
</evidence>
<protein>
    <submittedName>
        <fullName evidence="1">Phage head morphogenesis protein</fullName>
    </submittedName>
</protein>
<name>A0A2I1N8A3_9BACT</name>
<dbReference type="AlphaFoldDB" id="A0A2I1N8A3"/>
<feature type="non-terminal residue" evidence="1">
    <location>
        <position position="1"/>
    </location>
</feature>
<reference evidence="1 2" key="1">
    <citation type="submission" date="2017-12" db="EMBL/GenBank/DDBJ databases">
        <title>Phylogenetic diversity of female urinary microbiome.</title>
        <authorList>
            <person name="Thomas-White K."/>
            <person name="Wolfe A.J."/>
        </authorList>
    </citation>
    <scope>NUCLEOTIDE SEQUENCE [LARGE SCALE GENOMIC DNA]</scope>
    <source>
        <strain evidence="1 2">UMB0112</strain>
    </source>
</reference>
<dbReference type="Proteomes" id="UP000234639">
    <property type="component" value="Unassembled WGS sequence"/>
</dbReference>
<proteinExistence type="predicted"/>
<sequence length="188" mass="22240">NLIQNKDLETAIKEFDKKRDLYIWQKGLDELIDEVIINKNYKHPLNMVQVGMLSQMTMKLISKILPLKDINKKGLILTKDRLYHARPERKGQYNHDFSIDEMRQIVKILSDESKIYIDLRDNHKNILFIFDDINDPNRLNLIPIEMLKTHKKFKNDNYIITLDKVDKEDILRAIKKELIVKLNSVGGI</sequence>
<evidence type="ECO:0000313" key="1">
    <source>
        <dbReference type="EMBL" id="PKZ28604.1"/>
    </source>
</evidence>
<accession>A0A2I1N8A3</accession>
<gene>
    <name evidence="1" type="ORF">CYJ41_08210</name>
</gene>
<organism evidence="1 2">
    <name type="scientific">Campylobacter ureolyticus</name>
    <dbReference type="NCBI Taxonomy" id="827"/>
    <lineage>
        <taxon>Bacteria</taxon>
        <taxon>Pseudomonadati</taxon>
        <taxon>Campylobacterota</taxon>
        <taxon>Epsilonproteobacteria</taxon>
        <taxon>Campylobacterales</taxon>
        <taxon>Campylobacteraceae</taxon>
        <taxon>Campylobacter</taxon>
    </lineage>
</organism>